<dbReference type="Proteomes" id="UP000509548">
    <property type="component" value="Chromosome 2"/>
</dbReference>
<evidence type="ECO:0000313" key="15">
    <source>
        <dbReference type="Proteomes" id="UP001462961"/>
    </source>
</evidence>
<dbReference type="SUPFAM" id="SSF51556">
    <property type="entry name" value="Metallo-dependent hydrolases"/>
    <property type="match status" value="1"/>
</dbReference>
<keyword evidence="8" id="KW-0862">Zinc</keyword>
<dbReference type="AlphaFoldDB" id="A0A9Q6S4I5"/>
<keyword evidence="15" id="KW-1185">Reference proteome</keyword>
<protein>
    <recommendedName>
        <fullName evidence="5">2-amino-3-carboxymuconate-6-semialdehyde decarboxylase</fullName>
        <ecNumber evidence="4">4.1.1.45</ecNumber>
    </recommendedName>
    <alternativeName>
        <fullName evidence="10">Picolinate carboxylase</fullName>
    </alternativeName>
</protein>
<evidence type="ECO:0000256" key="2">
    <source>
        <dbReference type="ARBA" id="ARBA00005871"/>
    </source>
</evidence>
<dbReference type="EMBL" id="CP015959">
    <property type="protein sequence ID" value="QLB64453.1"/>
    <property type="molecule type" value="Genomic_DNA"/>
</dbReference>
<dbReference type="EC" id="4.1.1.45" evidence="4"/>
<organism evidence="13 14">
    <name type="scientific">Paraburkholderia caribensis</name>
    <dbReference type="NCBI Taxonomy" id="75105"/>
    <lineage>
        <taxon>Bacteria</taxon>
        <taxon>Pseudomonadati</taxon>
        <taxon>Pseudomonadota</taxon>
        <taxon>Betaproteobacteria</taxon>
        <taxon>Burkholderiales</taxon>
        <taxon>Burkholderiaceae</taxon>
        <taxon>Paraburkholderia</taxon>
    </lineage>
</organism>
<name>A0A9Q6S4I5_9BURK</name>
<comment type="pathway">
    <text evidence="1">Secondary metabolite metabolism; quinolate metabolism.</text>
</comment>
<evidence type="ECO:0000256" key="10">
    <source>
        <dbReference type="ARBA" id="ARBA00031120"/>
    </source>
</evidence>
<dbReference type="GO" id="GO:0005829">
    <property type="term" value="C:cytosol"/>
    <property type="evidence" value="ECO:0007669"/>
    <property type="project" value="TreeGrafter"/>
</dbReference>
<keyword evidence="9" id="KW-0456">Lyase</keyword>
<dbReference type="RefSeq" id="WP_107201521.1">
    <property type="nucleotide sequence ID" value="NZ_CP015959.1"/>
</dbReference>
<dbReference type="InterPro" id="IPR006680">
    <property type="entry name" value="Amidohydro-rel"/>
</dbReference>
<keyword evidence="7" id="KW-0210">Decarboxylase</keyword>
<dbReference type="PANTHER" id="PTHR21240:SF27">
    <property type="entry name" value="2-AMINO-3-CARBOXYMUCONATE-6-SEMIALDEHYDE DECARBOXYLASE"/>
    <property type="match status" value="1"/>
</dbReference>
<sequence length="344" mass="38518">MTVRIDMHSHFFPRISYNEANGLDPEDAPWLKVDTDGETGMIMTGKREFRPVYRALWDPATRIEEMDRCGVDIQLMCATPVMFGYRYAAAAAHEWAMRMNDRALEFCSHAPQRLMPLAQVPLQDVELACREASRAHRAGHRGVQIGNHLGARDLDDDQLVTFLTHCADDDIPVLVHPWDMMTDGRMKKWMLPWLVAMPAETQLSIVSLILSGAFERIPKTLKLCFAHGGGSFAFLLGRVQNAWEQRDIVRENCPNPPASYVDRFHVDSAVFSDGALRLLVETMGEDRVLLGSDYPFPLGEKVVGDLVTNHPQLSDAAKEKILGVNSQRFFNLAPQSGSGGRNAN</sequence>
<feature type="domain" description="Amidohydrolase-related" evidence="11">
    <location>
        <begin position="5"/>
        <end position="332"/>
    </location>
</feature>
<reference evidence="13" key="2">
    <citation type="submission" date="2016-06" db="EMBL/GenBank/DDBJ databases">
        <authorList>
            <person name="Huang P."/>
            <person name="Jiang X."/>
            <person name="Liu X."/>
        </authorList>
    </citation>
    <scope>NUCLEOTIDE SEQUENCE</scope>
    <source>
        <strain evidence="13">852011</strain>
    </source>
</reference>
<dbReference type="GO" id="GO:0001760">
    <property type="term" value="F:aminocarboxymuconate-semialdehyde decarboxylase activity"/>
    <property type="evidence" value="ECO:0007669"/>
    <property type="project" value="UniProtKB-EC"/>
</dbReference>
<dbReference type="GO" id="GO:0046872">
    <property type="term" value="F:metal ion binding"/>
    <property type="evidence" value="ECO:0007669"/>
    <property type="project" value="UniProtKB-KW"/>
</dbReference>
<evidence type="ECO:0000313" key="14">
    <source>
        <dbReference type="Proteomes" id="UP000509548"/>
    </source>
</evidence>
<evidence type="ECO:0000256" key="1">
    <source>
        <dbReference type="ARBA" id="ARBA00005079"/>
    </source>
</evidence>
<reference evidence="13 14" key="1">
    <citation type="journal article" date="2014" name="Genome Announc.">
        <title>Draft Genome Sequence of the Haloacid-Degrading Burkholderia caribensis Strain MBA4.</title>
        <authorList>
            <person name="Pan Y."/>
            <person name="Kong K.F."/>
            <person name="Tsang J.S."/>
        </authorList>
    </citation>
    <scope>NUCLEOTIDE SEQUENCE [LARGE SCALE GENOMIC DNA]</scope>
    <source>
        <strain evidence="13 14">852011</strain>
    </source>
</reference>
<evidence type="ECO:0000256" key="6">
    <source>
        <dbReference type="ARBA" id="ARBA00022723"/>
    </source>
</evidence>
<reference evidence="12 15" key="3">
    <citation type="submission" date="2024-01" db="EMBL/GenBank/DDBJ databases">
        <title>The diversity of rhizobia nodulating Mimosa spp. in eleven states of Brazil covering several biomes is determined by host plant, location, and edaphic factors.</title>
        <authorList>
            <person name="Rouws L."/>
            <person name="Barauna A."/>
            <person name="Beukes C."/>
            <person name="De Faria S.M."/>
            <person name="Gross E."/>
            <person name="Dos Reis Junior F.B."/>
            <person name="Simon M."/>
            <person name="Maluk M."/>
            <person name="Odee D.W."/>
            <person name="Kenicer G."/>
            <person name="Young J.P.W."/>
            <person name="Reis V.M."/>
            <person name="Zilli J."/>
            <person name="James E.K."/>
        </authorList>
    </citation>
    <scope>NUCLEOTIDE SEQUENCE [LARGE SCALE GENOMIC DNA]</scope>
    <source>
        <strain evidence="12 15">JHI1651</strain>
    </source>
</reference>
<evidence type="ECO:0000256" key="3">
    <source>
        <dbReference type="ARBA" id="ARBA00011245"/>
    </source>
</evidence>
<evidence type="ECO:0000256" key="5">
    <source>
        <dbReference type="ARBA" id="ARBA00021214"/>
    </source>
</evidence>
<accession>A0A9Q6S4I5</accession>
<gene>
    <name evidence="13" type="ORF">A9O66_18380</name>
    <name evidence="12" type="ORF">VOI32_35145</name>
</gene>
<evidence type="ECO:0000256" key="7">
    <source>
        <dbReference type="ARBA" id="ARBA00022793"/>
    </source>
</evidence>
<dbReference type="EMBL" id="JAYLVJ010000069">
    <property type="protein sequence ID" value="MEO1759137.1"/>
    <property type="molecule type" value="Genomic_DNA"/>
</dbReference>
<evidence type="ECO:0000256" key="4">
    <source>
        <dbReference type="ARBA" id="ARBA00012365"/>
    </source>
</evidence>
<dbReference type="PANTHER" id="PTHR21240">
    <property type="entry name" value="2-AMINO-3-CARBOXYLMUCONATE-6-SEMIALDEHYDE DECARBOXYLASE"/>
    <property type="match status" value="1"/>
</dbReference>
<evidence type="ECO:0000256" key="9">
    <source>
        <dbReference type="ARBA" id="ARBA00023239"/>
    </source>
</evidence>
<dbReference type="GO" id="GO:0019748">
    <property type="term" value="P:secondary metabolic process"/>
    <property type="evidence" value="ECO:0007669"/>
    <property type="project" value="TreeGrafter"/>
</dbReference>
<dbReference type="GO" id="GO:0016787">
    <property type="term" value="F:hydrolase activity"/>
    <property type="evidence" value="ECO:0007669"/>
    <property type="project" value="InterPro"/>
</dbReference>
<evidence type="ECO:0000313" key="12">
    <source>
        <dbReference type="EMBL" id="MEO1759137.1"/>
    </source>
</evidence>
<dbReference type="Pfam" id="PF04909">
    <property type="entry name" value="Amidohydro_2"/>
    <property type="match status" value="1"/>
</dbReference>
<comment type="similarity">
    <text evidence="2">Belongs to the metallo-dependent hydrolases superfamily. ACMSD family.</text>
</comment>
<evidence type="ECO:0000256" key="8">
    <source>
        <dbReference type="ARBA" id="ARBA00022833"/>
    </source>
</evidence>
<dbReference type="InterPro" id="IPR032466">
    <property type="entry name" value="Metal_Hydrolase"/>
</dbReference>
<dbReference type="InterPro" id="IPR032465">
    <property type="entry name" value="ACMSD"/>
</dbReference>
<dbReference type="Gene3D" id="3.20.20.140">
    <property type="entry name" value="Metal-dependent hydrolases"/>
    <property type="match status" value="1"/>
</dbReference>
<evidence type="ECO:0000313" key="13">
    <source>
        <dbReference type="EMBL" id="QLB64453.1"/>
    </source>
</evidence>
<dbReference type="Proteomes" id="UP001462961">
    <property type="component" value="Unassembled WGS sequence"/>
</dbReference>
<proteinExistence type="inferred from homology"/>
<evidence type="ECO:0000259" key="11">
    <source>
        <dbReference type="Pfam" id="PF04909"/>
    </source>
</evidence>
<comment type="subunit">
    <text evidence="3">Monomer.</text>
</comment>
<keyword evidence="6" id="KW-0479">Metal-binding</keyword>